<evidence type="ECO:0000313" key="4">
    <source>
        <dbReference type="Proteomes" id="UP001161409"/>
    </source>
</evidence>
<comment type="caution">
    <text evidence="3">The sequence shown here is derived from an EMBL/GenBank/DDBJ whole genome shotgun (WGS) entry which is preliminary data.</text>
</comment>
<dbReference type="InterPro" id="IPR006683">
    <property type="entry name" value="Thioestr_dom"/>
</dbReference>
<keyword evidence="1" id="KW-0378">Hydrolase</keyword>
<reference evidence="3" key="1">
    <citation type="journal article" date="2014" name="Int. J. Syst. Evol. Microbiol.">
        <title>Complete genome of a new Firmicutes species belonging to the dominant human colonic microbiota ('Ruminococcus bicirculans') reveals two chromosomes and a selective capacity to utilize plant glucans.</title>
        <authorList>
            <consortium name="NISC Comparative Sequencing Program"/>
            <person name="Wegmann U."/>
            <person name="Louis P."/>
            <person name="Goesmann A."/>
            <person name="Henrissat B."/>
            <person name="Duncan S.H."/>
            <person name="Flint H.J."/>
        </authorList>
    </citation>
    <scope>NUCLEOTIDE SEQUENCE</scope>
    <source>
        <strain evidence="3">NBRC 103408</strain>
    </source>
</reference>
<dbReference type="InterPro" id="IPR003736">
    <property type="entry name" value="PAAI_dom"/>
</dbReference>
<dbReference type="CDD" id="cd03443">
    <property type="entry name" value="PaaI_thioesterase"/>
    <property type="match status" value="1"/>
</dbReference>
<keyword evidence="4" id="KW-1185">Reference proteome</keyword>
<feature type="domain" description="Thioesterase" evidence="2">
    <location>
        <begin position="50"/>
        <end position="123"/>
    </location>
</feature>
<dbReference type="Pfam" id="PF03061">
    <property type="entry name" value="4HBT"/>
    <property type="match status" value="1"/>
</dbReference>
<reference evidence="3" key="2">
    <citation type="submission" date="2023-01" db="EMBL/GenBank/DDBJ databases">
        <title>Draft genome sequence of Sneathiella chinensis strain NBRC 103408.</title>
        <authorList>
            <person name="Sun Q."/>
            <person name="Mori K."/>
        </authorList>
    </citation>
    <scope>NUCLEOTIDE SEQUENCE</scope>
    <source>
        <strain evidence="3">NBRC 103408</strain>
    </source>
</reference>
<dbReference type="EMBL" id="BSNF01000001">
    <property type="protein sequence ID" value="GLQ05384.1"/>
    <property type="molecule type" value="Genomic_DNA"/>
</dbReference>
<dbReference type="InterPro" id="IPR029069">
    <property type="entry name" value="HotDog_dom_sf"/>
</dbReference>
<proteinExistence type="predicted"/>
<dbReference type="SUPFAM" id="SSF54637">
    <property type="entry name" value="Thioesterase/thiol ester dehydrase-isomerase"/>
    <property type="match status" value="1"/>
</dbReference>
<dbReference type="NCBIfam" id="TIGR00369">
    <property type="entry name" value="unchar_dom_1"/>
    <property type="match status" value="1"/>
</dbReference>
<accession>A0ABQ5U0K6</accession>
<gene>
    <name evidence="3" type="ORF">GCM10007924_06050</name>
</gene>
<organism evidence="3 4">
    <name type="scientific">Sneathiella chinensis</name>
    <dbReference type="NCBI Taxonomy" id="349750"/>
    <lineage>
        <taxon>Bacteria</taxon>
        <taxon>Pseudomonadati</taxon>
        <taxon>Pseudomonadota</taxon>
        <taxon>Alphaproteobacteria</taxon>
        <taxon>Sneathiellales</taxon>
        <taxon>Sneathiellaceae</taxon>
        <taxon>Sneathiella</taxon>
    </lineage>
</organism>
<evidence type="ECO:0000256" key="1">
    <source>
        <dbReference type="ARBA" id="ARBA00022801"/>
    </source>
</evidence>
<dbReference type="Proteomes" id="UP001161409">
    <property type="component" value="Unassembled WGS sequence"/>
</dbReference>
<protein>
    <submittedName>
        <fullName evidence="3">Thioesterase</fullName>
    </submittedName>
</protein>
<dbReference type="RefSeq" id="WP_169559387.1">
    <property type="nucleotide sequence ID" value="NZ_BSNF01000001.1"/>
</dbReference>
<name>A0ABQ5U0K6_9PROT</name>
<dbReference type="Gene3D" id="3.10.129.10">
    <property type="entry name" value="Hotdog Thioesterase"/>
    <property type="match status" value="1"/>
</dbReference>
<evidence type="ECO:0000313" key="3">
    <source>
        <dbReference type="EMBL" id="GLQ05384.1"/>
    </source>
</evidence>
<sequence>MSQVIPAGFEAFDGIKGFVETTGPLFMKTEEGKAILGLRVEERHCNIADICHGGMLMTFADMQLGVGSQFETKVGKFLPTVHMSCDFVAPAPLGCWLEGRTTVLKQTRKTIFATCLLTADGETVFSASGIMKIPGDGNGKFNDIVLPRRG</sequence>
<evidence type="ECO:0000259" key="2">
    <source>
        <dbReference type="Pfam" id="PF03061"/>
    </source>
</evidence>